<sequence length="86" mass="9610">MALCAIQVVPGSGMTLDIGRLAPAPDRLKYAPSNGAQYLDYLRLRAEELDAPPAWKKLPPDYDQQCYQAHCALRRHAVYLIEVGVR</sequence>
<name>A0A644XJG1_9ZZZZ</name>
<protein>
    <submittedName>
        <fullName evidence="1">Uncharacterized protein</fullName>
    </submittedName>
</protein>
<dbReference type="EMBL" id="VSSQ01002524">
    <property type="protein sequence ID" value="MPM15941.1"/>
    <property type="molecule type" value="Genomic_DNA"/>
</dbReference>
<dbReference type="AlphaFoldDB" id="A0A644XJG1"/>
<evidence type="ECO:0000313" key="1">
    <source>
        <dbReference type="EMBL" id="MPM15941.1"/>
    </source>
</evidence>
<organism evidence="1">
    <name type="scientific">bioreactor metagenome</name>
    <dbReference type="NCBI Taxonomy" id="1076179"/>
    <lineage>
        <taxon>unclassified sequences</taxon>
        <taxon>metagenomes</taxon>
        <taxon>ecological metagenomes</taxon>
    </lineage>
</organism>
<comment type="caution">
    <text evidence="1">The sequence shown here is derived from an EMBL/GenBank/DDBJ whole genome shotgun (WGS) entry which is preliminary data.</text>
</comment>
<accession>A0A644XJG1</accession>
<gene>
    <name evidence="1" type="ORF">SDC9_62315</name>
</gene>
<proteinExistence type="predicted"/>
<reference evidence="1" key="1">
    <citation type="submission" date="2019-08" db="EMBL/GenBank/DDBJ databases">
        <authorList>
            <person name="Kucharzyk K."/>
            <person name="Murdoch R.W."/>
            <person name="Higgins S."/>
            <person name="Loffler F."/>
        </authorList>
    </citation>
    <scope>NUCLEOTIDE SEQUENCE</scope>
</reference>